<dbReference type="SUPFAM" id="SSF51556">
    <property type="entry name" value="Metallo-dependent hydrolases"/>
    <property type="match status" value="1"/>
</dbReference>
<accession>A0A8H6CF48</accession>
<evidence type="ECO:0000313" key="2">
    <source>
        <dbReference type="EMBL" id="KAF6222056.1"/>
    </source>
</evidence>
<dbReference type="InterPro" id="IPR033932">
    <property type="entry name" value="YtcJ-like"/>
</dbReference>
<protein>
    <recommendedName>
        <fullName evidence="1">Amidohydrolase 3 domain-containing protein</fullName>
    </recommendedName>
</protein>
<dbReference type="InterPro" id="IPR032466">
    <property type="entry name" value="Metal_Hydrolase"/>
</dbReference>
<dbReference type="Pfam" id="PF07969">
    <property type="entry name" value="Amidohydro_3"/>
    <property type="match status" value="1"/>
</dbReference>
<dbReference type="SUPFAM" id="SSF51338">
    <property type="entry name" value="Composite domain of metallo-dependent hydrolases"/>
    <property type="match status" value="1"/>
</dbReference>
<reference evidence="2 3" key="1">
    <citation type="journal article" date="2020" name="Genomics">
        <title>Complete, high-quality genomes from long-read metagenomic sequencing of two wolf lichen thalli reveals enigmatic genome architecture.</title>
        <authorList>
            <person name="McKenzie S.K."/>
            <person name="Walston R.F."/>
            <person name="Allen J.L."/>
        </authorList>
    </citation>
    <scope>NUCLEOTIDE SEQUENCE [LARGE SCALE GENOMIC DNA]</scope>
    <source>
        <strain evidence="2">WasteWater1</strain>
    </source>
</reference>
<name>A0A8H6CF48_9LECA</name>
<organism evidence="2 3">
    <name type="scientific">Letharia lupina</name>
    <dbReference type="NCBI Taxonomy" id="560253"/>
    <lineage>
        <taxon>Eukaryota</taxon>
        <taxon>Fungi</taxon>
        <taxon>Dikarya</taxon>
        <taxon>Ascomycota</taxon>
        <taxon>Pezizomycotina</taxon>
        <taxon>Lecanoromycetes</taxon>
        <taxon>OSLEUM clade</taxon>
        <taxon>Lecanoromycetidae</taxon>
        <taxon>Lecanorales</taxon>
        <taxon>Lecanorineae</taxon>
        <taxon>Parmeliaceae</taxon>
        <taxon>Letharia</taxon>
    </lineage>
</organism>
<proteinExistence type="predicted"/>
<gene>
    <name evidence="2" type="ORF">HO133_001142</name>
</gene>
<dbReference type="PANTHER" id="PTHR22642">
    <property type="entry name" value="IMIDAZOLONEPROPIONASE"/>
    <property type="match status" value="1"/>
</dbReference>
<dbReference type="InterPro" id="IPR013108">
    <property type="entry name" value="Amidohydro_3"/>
</dbReference>
<sequence length="543" mass="59081">MTTVYRNGRFFVGEAESQTPNGPFSACMVVTNDLIEHIGGEPDLIVTQAIENGASVSDMQGRVVIPGFIDGHMHFLLLGLALRKIDLGTCKNMDDISAKIKSYAKANPSLPRILCHGWEQPTTSGMALASMLDPIDERPIFIDAKDLHSTWCNTAALNELNVESMEDPIGGKIHRDEHGRPSGLLSEAAAVTLVWPHVARVTPLEDRIEALREAGRIYTHAGYTGMVEMAMDENAWAGLQLLRSRESLPFRVAAHWLISPSDDENVTLKQVDRAIELHEKFNADTSPALRITGIKIICDGVVDACTAALTQPYSSNGVSCSPLWTPKMLAPVVQKADSAGLQCALHAIGDAAIKNAIDVLESFGTPGRRHRIEHLELTSPEDAKRLGKAGITASVQPVHSDPAILRAWPKLLGETRCKRAFAYKKFLDEGAVLALGSDAPTAPHAPLSNLYCATTRRSAREPESLATTNEQYALPLATALAAATEGAAYSCFADAWTGRLRPGLKADFAVVNMSWTSEDLLKAQVCQTWFEGRKVYDRDDEEH</sequence>
<dbReference type="GO" id="GO:0016810">
    <property type="term" value="F:hydrolase activity, acting on carbon-nitrogen (but not peptide) bonds"/>
    <property type="evidence" value="ECO:0007669"/>
    <property type="project" value="InterPro"/>
</dbReference>
<dbReference type="AlphaFoldDB" id="A0A8H6CF48"/>
<dbReference type="PANTHER" id="PTHR22642:SF20">
    <property type="entry name" value="AMIDOHYDROLASE 3 DOMAIN-CONTAINING PROTEIN"/>
    <property type="match status" value="1"/>
</dbReference>
<dbReference type="GeneID" id="59329558"/>
<dbReference type="InterPro" id="IPR011059">
    <property type="entry name" value="Metal-dep_hydrolase_composite"/>
</dbReference>
<dbReference type="Gene3D" id="3.20.20.140">
    <property type="entry name" value="Metal-dependent hydrolases"/>
    <property type="match status" value="1"/>
</dbReference>
<evidence type="ECO:0000259" key="1">
    <source>
        <dbReference type="Pfam" id="PF07969"/>
    </source>
</evidence>
<dbReference type="Gene3D" id="3.10.310.70">
    <property type="match status" value="1"/>
</dbReference>
<dbReference type="Proteomes" id="UP000593566">
    <property type="component" value="Unassembled WGS sequence"/>
</dbReference>
<comment type="caution">
    <text evidence="2">The sequence shown here is derived from an EMBL/GenBank/DDBJ whole genome shotgun (WGS) entry which is preliminary data.</text>
</comment>
<keyword evidence="3" id="KW-1185">Reference proteome</keyword>
<dbReference type="EMBL" id="JACCJB010000012">
    <property type="protein sequence ID" value="KAF6222056.1"/>
    <property type="molecule type" value="Genomic_DNA"/>
</dbReference>
<dbReference type="Gene3D" id="2.30.40.10">
    <property type="entry name" value="Urease, subunit C, domain 1"/>
    <property type="match status" value="1"/>
</dbReference>
<dbReference type="CDD" id="cd01300">
    <property type="entry name" value="YtcJ_like"/>
    <property type="match status" value="1"/>
</dbReference>
<evidence type="ECO:0000313" key="3">
    <source>
        <dbReference type="Proteomes" id="UP000593566"/>
    </source>
</evidence>
<feature type="domain" description="Amidohydrolase 3" evidence="1">
    <location>
        <begin position="56"/>
        <end position="536"/>
    </location>
</feature>
<dbReference type="RefSeq" id="XP_037151491.1">
    <property type="nucleotide sequence ID" value="XM_037292072.1"/>
</dbReference>